<dbReference type="Proteomes" id="UP000324222">
    <property type="component" value="Unassembled WGS sequence"/>
</dbReference>
<comment type="caution">
    <text evidence="2">The sequence shown here is derived from an EMBL/GenBank/DDBJ whole genome shotgun (WGS) entry which is preliminary data.</text>
</comment>
<keyword evidence="3" id="KW-1185">Reference proteome</keyword>
<feature type="region of interest" description="Disordered" evidence="1">
    <location>
        <begin position="90"/>
        <end position="144"/>
    </location>
</feature>
<name>A0A5B7GSD6_PORTR</name>
<feature type="compositionally biased region" description="Low complexity" evidence="1">
    <location>
        <begin position="90"/>
        <end position="99"/>
    </location>
</feature>
<evidence type="ECO:0000313" key="2">
    <source>
        <dbReference type="EMBL" id="MPC60503.1"/>
    </source>
</evidence>
<sequence>MCRLARAACSSEATSTKRAARSSAVRASPVGRPAARAALQTESRPPRPTAPPHAAVTARAAALSGAACCGTRAEVRCAATEASRWAAVSRAKASGAWGRRGSRRGQRQALTTASTTTASAAVRQGQPLSSTSAESALGRRRSAP</sequence>
<evidence type="ECO:0000313" key="3">
    <source>
        <dbReference type="Proteomes" id="UP000324222"/>
    </source>
</evidence>
<accession>A0A5B7GSD6</accession>
<feature type="compositionally biased region" description="Low complexity" evidence="1">
    <location>
        <begin position="10"/>
        <end position="28"/>
    </location>
</feature>
<protein>
    <submittedName>
        <fullName evidence="2">Uncharacterized protein</fullName>
    </submittedName>
</protein>
<evidence type="ECO:0000256" key="1">
    <source>
        <dbReference type="SAM" id="MobiDB-lite"/>
    </source>
</evidence>
<proteinExistence type="predicted"/>
<feature type="compositionally biased region" description="Low complexity" evidence="1">
    <location>
        <begin position="107"/>
        <end position="121"/>
    </location>
</feature>
<reference evidence="2 3" key="1">
    <citation type="submission" date="2019-05" db="EMBL/GenBank/DDBJ databases">
        <title>Another draft genome of Portunus trituberculatus and its Hox gene families provides insights of decapod evolution.</title>
        <authorList>
            <person name="Jeong J.-H."/>
            <person name="Song I."/>
            <person name="Kim S."/>
            <person name="Choi T."/>
            <person name="Kim D."/>
            <person name="Ryu S."/>
            <person name="Kim W."/>
        </authorList>
    </citation>
    <scope>NUCLEOTIDE SEQUENCE [LARGE SCALE GENOMIC DNA]</scope>
    <source>
        <tissue evidence="2">Muscle</tissue>
    </source>
</reference>
<dbReference type="EMBL" id="VSRR010017595">
    <property type="protein sequence ID" value="MPC60503.1"/>
    <property type="molecule type" value="Genomic_DNA"/>
</dbReference>
<gene>
    <name evidence="2" type="ORF">E2C01_054550</name>
</gene>
<organism evidence="2 3">
    <name type="scientific">Portunus trituberculatus</name>
    <name type="common">Swimming crab</name>
    <name type="synonym">Neptunus trituberculatus</name>
    <dbReference type="NCBI Taxonomy" id="210409"/>
    <lineage>
        <taxon>Eukaryota</taxon>
        <taxon>Metazoa</taxon>
        <taxon>Ecdysozoa</taxon>
        <taxon>Arthropoda</taxon>
        <taxon>Crustacea</taxon>
        <taxon>Multicrustacea</taxon>
        <taxon>Malacostraca</taxon>
        <taxon>Eumalacostraca</taxon>
        <taxon>Eucarida</taxon>
        <taxon>Decapoda</taxon>
        <taxon>Pleocyemata</taxon>
        <taxon>Brachyura</taxon>
        <taxon>Eubrachyura</taxon>
        <taxon>Portunoidea</taxon>
        <taxon>Portunidae</taxon>
        <taxon>Portuninae</taxon>
        <taxon>Portunus</taxon>
    </lineage>
</organism>
<dbReference type="AlphaFoldDB" id="A0A5B7GSD6"/>
<feature type="region of interest" description="Disordered" evidence="1">
    <location>
        <begin position="7"/>
        <end position="55"/>
    </location>
</feature>